<evidence type="ECO:0000259" key="4">
    <source>
        <dbReference type="PROSITE" id="PS01124"/>
    </source>
</evidence>
<dbReference type="InterPro" id="IPR018062">
    <property type="entry name" value="HTH_AraC-typ_CS"/>
</dbReference>
<keyword evidence="2 5" id="KW-0238">DNA-binding</keyword>
<evidence type="ECO:0000256" key="2">
    <source>
        <dbReference type="ARBA" id="ARBA00023125"/>
    </source>
</evidence>
<dbReference type="InterPro" id="IPR020449">
    <property type="entry name" value="Tscrpt_reg_AraC-type_HTH"/>
</dbReference>
<dbReference type="PANTHER" id="PTHR47894">
    <property type="entry name" value="HTH-TYPE TRANSCRIPTIONAL REGULATOR GADX"/>
    <property type="match status" value="1"/>
</dbReference>
<evidence type="ECO:0000256" key="1">
    <source>
        <dbReference type="ARBA" id="ARBA00023015"/>
    </source>
</evidence>
<dbReference type="PROSITE" id="PS01124">
    <property type="entry name" value="HTH_ARAC_FAMILY_2"/>
    <property type="match status" value="1"/>
</dbReference>
<dbReference type="EMBL" id="FMUT01000006">
    <property type="protein sequence ID" value="SCY77795.1"/>
    <property type="molecule type" value="Genomic_DNA"/>
</dbReference>
<dbReference type="PANTHER" id="PTHR47894:SF4">
    <property type="entry name" value="HTH-TYPE TRANSCRIPTIONAL REGULATOR GADX"/>
    <property type="match status" value="1"/>
</dbReference>
<protein>
    <submittedName>
        <fullName evidence="5">AraC-type DNA-binding protein</fullName>
    </submittedName>
</protein>
<organism evidence="5 6">
    <name type="scientific">Serratia nematodiphila</name>
    <dbReference type="NCBI Taxonomy" id="458197"/>
    <lineage>
        <taxon>Bacteria</taxon>
        <taxon>Pseudomonadati</taxon>
        <taxon>Pseudomonadota</taxon>
        <taxon>Gammaproteobacteria</taxon>
        <taxon>Enterobacterales</taxon>
        <taxon>Yersiniaceae</taxon>
        <taxon>Serratia</taxon>
    </lineage>
</organism>
<gene>
    <name evidence="5" type="ORF">SAMN02927935_02368</name>
</gene>
<keyword evidence="3" id="KW-0804">Transcription</keyword>
<evidence type="ECO:0000313" key="6">
    <source>
        <dbReference type="Proteomes" id="UP000183031"/>
    </source>
</evidence>
<comment type="caution">
    <text evidence="5">The sequence shown here is derived from an EMBL/GenBank/DDBJ whole genome shotgun (WGS) entry which is preliminary data.</text>
</comment>
<dbReference type="GO" id="GO:0003677">
    <property type="term" value="F:DNA binding"/>
    <property type="evidence" value="ECO:0007669"/>
    <property type="project" value="UniProtKB-KW"/>
</dbReference>
<dbReference type="PROSITE" id="PS00041">
    <property type="entry name" value="HTH_ARAC_FAMILY_1"/>
    <property type="match status" value="1"/>
</dbReference>
<dbReference type="InterPro" id="IPR018060">
    <property type="entry name" value="HTH_AraC"/>
</dbReference>
<keyword evidence="1" id="KW-0805">Transcription regulation</keyword>
<dbReference type="PRINTS" id="PR00032">
    <property type="entry name" value="HTHARAC"/>
</dbReference>
<dbReference type="SMART" id="SM00342">
    <property type="entry name" value="HTH_ARAC"/>
    <property type="match status" value="1"/>
</dbReference>
<dbReference type="Proteomes" id="UP000183031">
    <property type="component" value="Unassembled WGS sequence"/>
</dbReference>
<dbReference type="Gene3D" id="1.10.10.60">
    <property type="entry name" value="Homeodomain-like"/>
    <property type="match status" value="1"/>
</dbReference>
<evidence type="ECO:0000256" key="3">
    <source>
        <dbReference type="ARBA" id="ARBA00023163"/>
    </source>
</evidence>
<dbReference type="InterPro" id="IPR009057">
    <property type="entry name" value="Homeodomain-like_sf"/>
</dbReference>
<dbReference type="SUPFAM" id="SSF46689">
    <property type="entry name" value="Homeodomain-like"/>
    <property type="match status" value="1"/>
</dbReference>
<accession>A0A1G5INU2</accession>
<reference evidence="5 6" key="1">
    <citation type="submission" date="2016-10" db="EMBL/GenBank/DDBJ databases">
        <authorList>
            <person name="Varghese N."/>
            <person name="Submissions S."/>
        </authorList>
    </citation>
    <scope>NUCLEOTIDE SEQUENCE [LARGE SCALE GENOMIC DNA]</scope>
    <source>
        <strain evidence="5 6">CGMCC 1.6853</strain>
    </source>
</reference>
<evidence type="ECO:0000313" key="5">
    <source>
        <dbReference type="EMBL" id="SCY77795.1"/>
    </source>
</evidence>
<feature type="domain" description="HTH araC/xylS-type" evidence="4">
    <location>
        <begin position="197"/>
        <end position="292"/>
    </location>
</feature>
<sequence>MSRTGSFGSVRTRRKPDAKLLHWHSPSGAPVARHRLCGVCQPTLKRQLHTPQFVFHEATVLLLATGQLGITSASQHLSLETPGELLLVPPNTRADLVKTPGDIDRPFRSIFLTLSAELLDVFHRTRQASPPIPPKNDAWKTLPLDEDLSATFYHVIESVEKQEISDIRLQYRLLDFLTALAERGHVFTHLPLDSPSQRLRTLILEAPEQNWTAETAGKTLAMSPATLRRRLAAEQTRFEDLLIDVRMHHAMMLLQTTRWDMTRIAEACGYKSRSRFSERFQKRFGYAPSAIR</sequence>
<keyword evidence="6" id="KW-1185">Reference proteome</keyword>
<name>A0A1G5INU2_9GAMM</name>
<dbReference type="Pfam" id="PF12833">
    <property type="entry name" value="HTH_18"/>
    <property type="match status" value="1"/>
</dbReference>
<proteinExistence type="predicted"/>